<proteinExistence type="predicted"/>
<evidence type="ECO:0000256" key="1">
    <source>
        <dbReference type="SAM" id="Phobius"/>
    </source>
</evidence>
<comment type="caution">
    <text evidence="3">The sequence shown here is derived from an EMBL/GenBank/DDBJ whole genome shotgun (WGS) entry which is preliminary data.</text>
</comment>
<accession>A0ABU8TPN1</accession>
<dbReference type="InterPro" id="IPR002823">
    <property type="entry name" value="DUF112_TM"/>
</dbReference>
<feature type="transmembrane region" description="Helical" evidence="1">
    <location>
        <begin position="59"/>
        <end position="80"/>
    </location>
</feature>
<feature type="transmembrane region" description="Helical" evidence="1">
    <location>
        <begin position="468"/>
        <end position="487"/>
    </location>
</feature>
<feature type="transmembrane region" description="Helical" evidence="1">
    <location>
        <begin position="352"/>
        <end position="379"/>
    </location>
</feature>
<feature type="transmembrane region" description="Helical" evidence="1">
    <location>
        <begin position="386"/>
        <end position="402"/>
    </location>
</feature>
<evidence type="ECO:0000313" key="3">
    <source>
        <dbReference type="EMBL" id="MEJ8476126.1"/>
    </source>
</evidence>
<feature type="transmembrane region" description="Helical" evidence="1">
    <location>
        <begin position="145"/>
        <end position="161"/>
    </location>
</feature>
<gene>
    <name evidence="3" type="ORF">V6575_18700</name>
</gene>
<organism evidence="3 4">
    <name type="scientific">Roseibium algae</name>
    <dbReference type="NCBI Taxonomy" id="3123038"/>
    <lineage>
        <taxon>Bacteria</taxon>
        <taxon>Pseudomonadati</taxon>
        <taxon>Pseudomonadota</taxon>
        <taxon>Alphaproteobacteria</taxon>
        <taxon>Hyphomicrobiales</taxon>
        <taxon>Stappiaceae</taxon>
        <taxon>Roseibium</taxon>
    </lineage>
</organism>
<keyword evidence="1" id="KW-0472">Membrane</keyword>
<dbReference type="PANTHER" id="PTHR35342">
    <property type="entry name" value="TRICARBOXYLIC TRANSPORT PROTEIN"/>
    <property type="match status" value="1"/>
</dbReference>
<dbReference type="EMBL" id="JBAKIA010000015">
    <property type="protein sequence ID" value="MEJ8476126.1"/>
    <property type="molecule type" value="Genomic_DNA"/>
</dbReference>
<dbReference type="RefSeq" id="WP_340276493.1">
    <property type="nucleotide sequence ID" value="NZ_JBAKIA010000015.1"/>
</dbReference>
<keyword evidence="1" id="KW-0812">Transmembrane</keyword>
<feature type="transmembrane region" description="Helical" evidence="1">
    <location>
        <begin position="197"/>
        <end position="217"/>
    </location>
</feature>
<feature type="transmembrane region" description="Helical" evidence="1">
    <location>
        <begin position="106"/>
        <end position="138"/>
    </location>
</feature>
<dbReference type="Pfam" id="PF01970">
    <property type="entry name" value="TctA"/>
    <property type="match status" value="1"/>
</dbReference>
<feature type="transmembrane region" description="Helical" evidence="1">
    <location>
        <begin position="20"/>
        <end position="47"/>
    </location>
</feature>
<protein>
    <submittedName>
        <fullName evidence="3">Tripartite tricarboxylate transporter permease</fullName>
    </submittedName>
</protein>
<evidence type="ECO:0000313" key="4">
    <source>
        <dbReference type="Proteomes" id="UP001385499"/>
    </source>
</evidence>
<name>A0ABU8TPN1_9HYPH</name>
<sequence>MLEQFLLGLSVVLQPDVLMYAFFGVLLGQVIGVLPGVGAITAISLLLPVTFYLDATSSVILLAGIYYGSQYGGAIASILLNLPGTPSSVVTCLEGYPLAQNGRAGFALLVTALSSFVGSMIGVFVVVLAAIPMAAFALKFGAPEYTMLVALGLVAASLISSGSHLRAFSMALVGIALGMVGADANTGQYRFVATESLADGISLVSLAMGLFGVSEIIRNASSFDERRAKIDLSFKDIFPTKDELRAMVSPVGRGASIGAFFGALPGTGAAIASFMAYAFERRISRTPEKFGKGHLPGLCAPEASNNAAAQTSFIPTLTLGVPGDAVMALIIGALILNGIVPGPRLIIEQPDLFWGVIASFFVGNVILLIINIPLIGLWVRLLSIPYHRLYPAIVLLICVGVYSHRNSVTDVLLTLVFGIVGYVMKRYRFEPAPVLLGFVLGPMLEENFRRTMLLYGGDFSVFVTRPISAVLVACGAALMAFTALSTLKSYRKPWKTGGR</sequence>
<feature type="transmembrane region" description="Helical" evidence="1">
    <location>
        <begin position="167"/>
        <end position="185"/>
    </location>
</feature>
<evidence type="ECO:0000259" key="2">
    <source>
        <dbReference type="Pfam" id="PF01970"/>
    </source>
</evidence>
<keyword evidence="4" id="KW-1185">Reference proteome</keyword>
<keyword evidence="1" id="KW-1133">Transmembrane helix</keyword>
<feature type="domain" description="DUF112" evidence="2">
    <location>
        <begin position="18"/>
        <end position="436"/>
    </location>
</feature>
<feature type="transmembrane region" description="Helical" evidence="1">
    <location>
        <begin position="319"/>
        <end position="340"/>
    </location>
</feature>
<dbReference type="Proteomes" id="UP001385499">
    <property type="component" value="Unassembled WGS sequence"/>
</dbReference>
<dbReference type="PANTHER" id="PTHR35342:SF5">
    <property type="entry name" value="TRICARBOXYLIC TRANSPORT PROTEIN"/>
    <property type="match status" value="1"/>
</dbReference>
<reference evidence="3 4" key="1">
    <citation type="submission" date="2024-02" db="EMBL/GenBank/DDBJ databases">
        <title>Roseibium algae sp. nov., isolated from marine alga (Grateloupia sp.), showing potential in myo-inositol conversion.</title>
        <authorList>
            <person name="Wang Y."/>
        </authorList>
    </citation>
    <scope>NUCLEOTIDE SEQUENCE [LARGE SCALE GENOMIC DNA]</scope>
    <source>
        <strain evidence="3 4">H3510</strain>
    </source>
</reference>
<feature type="transmembrane region" description="Helical" evidence="1">
    <location>
        <begin position="257"/>
        <end position="279"/>
    </location>
</feature>